<gene>
    <name evidence="6" type="ORF">Ahy_B01g051822</name>
</gene>
<dbReference type="InterPro" id="IPR001841">
    <property type="entry name" value="Znf_RING"/>
</dbReference>
<organism evidence="6 7">
    <name type="scientific">Arachis hypogaea</name>
    <name type="common">Peanut</name>
    <dbReference type="NCBI Taxonomy" id="3818"/>
    <lineage>
        <taxon>Eukaryota</taxon>
        <taxon>Viridiplantae</taxon>
        <taxon>Streptophyta</taxon>
        <taxon>Embryophyta</taxon>
        <taxon>Tracheophyta</taxon>
        <taxon>Spermatophyta</taxon>
        <taxon>Magnoliopsida</taxon>
        <taxon>eudicotyledons</taxon>
        <taxon>Gunneridae</taxon>
        <taxon>Pentapetalae</taxon>
        <taxon>rosids</taxon>
        <taxon>fabids</taxon>
        <taxon>Fabales</taxon>
        <taxon>Fabaceae</taxon>
        <taxon>Papilionoideae</taxon>
        <taxon>50 kb inversion clade</taxon>
        <taxon>dalbergioids sensu lato</taxon>
        <taxon>Dalbergieae</taxon>
        <taxon>Pterocarpus clade</taxon>
        <taxon>Arachis</taxon>
    </lineage>
</organism>
<evidence type="ECO:0000259" key="5">
    <source>
        <dbReference type="PROSITE" id="PS50089"/>
    </source>
</evidence>
<name>A0A445AMW8_ARAHY</name>
<dbReference type="EMBL" id="SDMP01000011">
    <property type="protein sequence ID" value="RYR27769.1"/>
    <property type="molecule type" value="Genomic_DNA"/>
</dbReference>
<dbReference type="GO" id="GO:0005829">
    <property type="term" value="C:cytosol"/>
    <property type="evidence" value="ECO:0007669"/>
    <property type="project" value="TreeGrafter"/>
</dbReference>
<proteinExistence type="predicted"/>
<dbReference type="FunFam" id="3.30.40.10:FF:000660">
    <property type="entry name" value="RING/U-box superfamily protein"/>
    <property type="match status" value="1"/>
</dbReference>
<dbReference type="Pfam" id="PF13920">
    <property type="entry name" value="zf-C3HC4_3"/>
    <property type="match status" value="1"/>
</dbReference>
<dbReference type="GO" id="GO:0061630">
    <property type="term" value="F:ubiquitin protein ligase activity"/>
    <property type="evidence" value="ECO:0007669"/>
    <property type="project" value="TreeGrafter"/>
</dbReference>
<dbReference type="Gene3D" id="3.30.40.10">
    <property type="entry name" value="Zinc/RING finger domain, C3HC4 (zinc finger)"/>
    <property type="match status" value="1"/>
</dbReference>
<accession>A0A445AMW8</accession>
<dbReference type="SMART" id="SM00184">
    <property type="entry name" value="RING"/>
    <property type="match status" value="1"/>
</dbReference>
<dbReference type="Gramene" id="arahy.Tifrunner.gnm2.ann2.Ah11g048500.1">
    <property type="protein sequence ID" value="arahy.Tifrunner.gnm2.ann2.Ah11g048500.1-CDS"/>
    <property type="gene ID" value="arahy.Tifrunner.gnm2.ann2.Ah11g048500"/>
</dbReference>
<comment type="caution">
    <text evidence="6">The sequence shown here is derived from an EMBL/GenBank/DDBJ whole genome shotgun (WGS) entry which is preliminary data.</text>
</comment>
<dbReference type="PROSITE" id="PS00518">
    <property type="entry name" value="ZF_RING_1"/>
    <property type="match status" value="1"/>
</dbReference>
<feature type="domain" description="RING-type" evidence="5">
    <location>
        <begin position="148"/>
        <end position="186"/>
    </location>
</feature>
<keyword evidence="3" id="KW-0862">Zinc</keyword>
<dbReference type="PROSITE" id="PS50089">
    <property type="entry name" value="ZF_RING_2"/>
    <property type="match status" value="1"/>
</dbReference>
<dbReference type="InterPro" id="IPR017907">
    <property type="entry name" value="Znf_RING_CS"/>
</dbReference>
<evidence type="ECO:0000256" key="2">
    <source>
        <dbReference type="ARBA" id="ARBA00022771"/>
    </source>
</evidence>
<reference evidence="6 7" key="1">
    <citation type="submission" date="2019-01" db="EMBL/GenBank/DDBJ databases">
        <title>Sequencing of cultivated peanut Arachis hypogaea provides insights into genome evolution and oil improvement.</title>
        <authorList>
            <person name="Chen X."/>
        </authorList>
    </citation>
    <scope>NUCLEOTIDE SEQUENCE [LARGE SCALE GENOMIC DNA]</scope>
    <source>
        <strain evidence="7">cv. Fuhuasheng</strain>
        <tissue evidence="6">Leaves</tissue>
    </source>
</reference>
<dbReference type="GO" id="GO:0008270">
    <property type="term" value="F:zinc ion binding"/>
    <property type="evidence" value="ECO:0007669"/>
    <property type="project" value="UniProtKB-KW"/>
</dbReference>
<dbReference type="GO" id="GO:0016567">
    <property type="term" value="P:protein ubiquitination"/>
    <property type="evidence" value="ECO:0007669"/>
    <property type="project" value="TreeGrafter"/>
</dbReference>
<evidence type="ECO:0000313" key="6">
    <source>
        <dbReference type="EMBL" id="RYR27769.1"/>
    </source>
</evidence>
<dbReference type="PANTHER" id="PTHR15315">
    <property type="entry name" value="RING FINGER PROTEIN 41, 151"/>
    <property type="match status" value="1"/>
</dbReference>
<sequence>MGKCSFQDSLKTLEADIQYANTLALSNPRDKDGGCYQMRLSYSPAAPIFLFLVQWADFRLAAALGLLRILIYVNCGSGKNTMSIYERKASIRQFYSVIFPALLQLQKGITDLEERKQKEMYLLRYQSKSDFEEKGGEYEIDNEREEECGVCLEVKGKVVLPNCCHTMCLNCYRSWFVRSESCPFCRDSLKRMDSGDLWIYTDKSDIVDVGTIYRENSKMLFLYIEKLPLVIPDPRHVSYDPFLR</sequence>
<dbReference type="SUPFAM" id="SSF57850">
    <property type="entry name" value="RING/U-box"/>
    <property type="match status" value="1"/>
</dbReference>
<evidence type="ECO:0000256" key="1">
    <source>
        <dbReference type="ARBA" id="ARBA00022723"/>
    </source>
</evidence>
<keyword evidence="2 4" id="KW-0863">Zinc-finger</keyword>
<keyword evidence="7" id="KW-1185">Reference proteome</keyword>
<dbReference type="STRING" id="3818.A0A445AMW8"/>
<evidence type="ECO:0000256" key="4">
    <source>
        <dbReference type="PROSITE-ProRule" id="PRU00175"/>
    </source>
</evidence>
<evidence type="ECO:0000256" key="3">
    <source>
        <dbReference type="ARBA" id="ARBA00022833"/>
    </source>
</evidence>
<dbReference type="PANTHER" id="PTHR15315:SF75">
    <property type="entry name" value="RING_U-BOX SUPERFAMILY PROTEIN"/>
    <property type="match status" value="1"/>
</dbReference>
<dbReference type="AlphaFoldDB" id="A0A445AMW8"/>
<dbReference type="Proteomes" id="UP000289738">
    <property type="component" value="Chromosome B01"/>
</dbReference>
<dbReference type="InterPro" id="IPR013083">
    <property type="entry name" value="Znf_RING/FYVE/PHD"/>
</dbReference>
<evidence type="ECO:0000313" key="7">
    <source>
        <dbReference type="Proteomes" id="UP000289738"/>
    </source>
</evidence>
<dbReference type="OrthoDB" id="1630758at2759"/>
<protein>
    <recommendedName>
        <fullName evidence="5">RING-type domain-containing protein</fullName>
    </recommendedName>
</protein>
<keyword evidence="1" id="KW-0479">Metal-binding</keyword>